<evidence type="ECO:0000313" key="3">
    <source>
        <dbReference type="Proteomes" id="UP000265703"/>
    </source>
</evidence>
<dbReference type="Proteomes" id="UP000265703">
    <property type="component" value="Unassembled WGS sequence"/>
</dbReference>
<sequence length="330" mass="37422">MQVLPNINPVSYSLPQVIPVSQSAFTKDDMQKAIQEVLSQQKTELRKELAKEKAEFQSQMAQQMQVSASQTVELIRQPRGPPSSLKIEENLKNYYVAEYLKKLGILNKEDLDSDYPVKPFQRSCPQRSNVSKLNIRKCDICEETGHSSNNEGDGYDEENNIQPEIYDELLPKLSPAMYQRSEFDGINLATAKILGWKVNKSSKFAIKGNSKHISEALRWYTDVAVTLKDKKNKPIVTIIGNYACIDNSKPKPMLWLETIGIQKVKGISDSAKNQFCIEDHRKIYTILTFSKIPEINDLSKEEQNQVTTDFPSLTSEKNLKKSAKSLKSAL</sequence>
<comment type="caution">
    <text evidence="2">The sequence shown here is derived from an EMBL/GenBank/DDBJ whole genome shotgun (WGS) entry which is preliminary data.</text>
</comment>
<evidence type="ECO:0000256" key="1">
    <source>
        <dbReference type="SAM" id="Coils"/>
    </source>
</evidence>
<protein>
    <submittedName>
        <fullName evidence="2">Uncharacterized protein</fullName>
    </submittedName>
</protein>
<keyword evidence="1" id="KW-0175">Coiled coil</keyword>
<reference evidence="2 3" key="1">
    <citation type="submission" date="2018-06" db="EMBL/GenBank/DDBJ databases">
        <title>Comparative genomics reveals the genomic features of Rhizophagus irregularis, R. cerebriforme, R. diaphanum and Gigaspora rosea, and their symbiotic lifestyle signature.</title>
        <authorList>
            <person name="Morin E."/>
            <person name="San Clemente H."/>
            <person name="Chen E.C.H."/>
            <person name="De La Providencia I."/>
            <person name="Hainaut M."/>
            <person name="Kuo A."/>
            <person name="Kohler A."/>
            <person name="Murat C."/>
            <person name="Tang N."/>
            <person name="Roy S."/>
            <person name="Loubradou J."/>
            <person name="Henrissat B."/>
            <person name="Grigoriev I.V."/>
            <person name="Corradi N."/>
            <person name="Roux C."/>
            <person name="Martin F.M."/>
        </authorList>
    </citation>
    <scope>NUCLEOTIDE SEQUENCE [LARGE SCALE GENOMIC DNA]</scope>
    <source>
        <strain evidence="2 3">DAOM 227022</strain>
    </source>
</reference>
<organism evidence="2 3">
    <name type="scientific">Glomus cerebriforme</name>
    <dbReference type="NCBI Taxonomy" id="658196"/>
    <lineage>
        <taxon>Eukaryota</taxon>
        <taxon>Fungi</taxon>
        <taxon>Fungi incertae sedis</taxon>
        <taxon>Mucoromycota</taxon>
        <taxon>Glomeromycotina</taxon>
        <taxon>Glomeromycetes</taxon>
        <taxon>Glomerales</taxon>
        <taxon>Glomeraceae</taxon>
        <taxon>Glomus</taxon>
    </lineage>
</organism>
<keyword evidence="3" id="KW-1185">Reference proteome</keyword>
<dbReference type="EMBL" id="QKYT01000397">
    <property type="protein sequence ID" value="RIA85915.1"/>
    <property type="molecule type" value="Genomic_DNA"/>
</dbReference>
<name>A0A397SPE9_9GLOM</name>
<feature type="coiled-coil region" evidence="1">
    <location>
        <begin position="35"/>
        <end position="66"/>
    </location>
</feature>
<proteinExistence type="predicted"/>
<evidence type="ECO:0000313" key="2">
    <source>
        <dbReference type="EMBL" id="RIA85915.1"/>
    </source>
</evidence>
<dbReference type="AlphaFoldDB" id="A0A397SPE9"/>
<gene>
    <name evidence="2" type="ORF">C1645_830102</name>
</gene>
<accession>A0A397SPE9</accession>
<dbReference type="OrthoDB" id="10432907at2759"/>